<protein>
    <recommendedName>
        <fullName evidence="4">Capsid assembly protein</fullName>
    </recommendedName>
</protein>
<evidence type="ECO:0000313" key="3">
    <source>
        <dbReference type="EMBL" id="CAB5225316.1"/>
    </source>
</evidence>
<dbReference type="EMBL" id="LR798343">
    <property type="protein sequence ID" value="CAB5225316.1"/>
    <property type="molecule type" value="Genomic_DNA"/>
</dbReference>
<gene>
    <name evidence="2" type="ORF">UFOVP675_19</name>
    <name evidence="3" type="ORF">UFOVP747_11</name>
</gene>
<proteinExistence type="predicted"/>
<sequence length="269" mass="29049">MSETTTQAAPTEGAAPVGPEWLPEEYRADPAFQSFKDVASLAKSFKDTQAFVGADKAMLLRLPKDEAAPEWADVWAKLGRPEAADKYELKAPEAHDPALLEGFRQTFHEAGLSQKQVAKIMDAYSGVYGAQAEAMNAKIEADVKATEAALRQEWGAGYEERIHAATAMIKSVGGEDALKAINDAGMGRNPAILKLFAKLAEQTGQAGGMRGGNQGGFQTKTPQQAQSEIAAKQRDPQFFAAYTNKDHPAHAETVREMRDLYTLAYGAQS</sequence>
<evidence type="ECO:0000313" key="2">
    <source>
        <dbReference type="EMBL" id="CAB4156991.1"/>
    </source>
</evidence>
<feature type="region of interest" description="Disordered" evidence="1">
    <location>
        <begin position="207"/>
        <end position="233"/>
    </location>
</feature>
<feature type="region of interest" description="Disordered" evidence="1">
    <location>
        <begin position="1"/>
        <end position="20"/>
    </location>
</feature>
<accession>A0A6J5NHJ9</accession>
<evidence type="ECO:0000256" key="1">
    <source>
        <dbReference type="SAM" id="MobiDB-lite"/>
    </source>
</evidence>
<evidence type="ECO:0008006" key="4">
    <source>
        <dbReference type="Google" id="ProtNLM"/>
    </source>
</evidence>
<organism evidence="2">
    <name type="scientific">uncultured Caudovirales phage</name>
    <dbReference type="NCBI Taxonomy" id="2100421"/>
    <lineage>
        <taxon>Viruses</taxon>
        <taxon>Duplodnaviria</taxon>
        <taxon>Heunggongvirae</taxon>
        <taxon>Uroviricota</taxon>
        <taxon>Caudoviricetes</taxon>
        <taxon>Peduoviridae</taxon>
        <taxon>Maltschvirus</taxon>
        <taxon>Maltschvirus maltsch</taxon>
    </lineage>
</organism>
<name>A0A6J5NHJ9_9CAUD</name>
<reference evidence="2" key="1">
    <citation type="submission" date="2020-04" db="EMBL/GenBank/DDBJ databases">
        <authorList>
            <person name="Chiriac C."/>
            <person name="Salcher M."/>
            <person name="Ghai R."/>
            <person name="Kavagutti S V."/>
        </authorList>
    </citation>
    <scope>NUCLEOTIDE SEQUENCE</scope>
</reference>
<dbReference type="EMBL" id="LR796648">
    <property type="protein sequence ID" value="CAB4156991.1"/>
    <property type="molecule type" value="Genomic_DNA"/>
</dbReference>